<reference evidence="1" key="1">
    <citation type="submission" date="2018-02" db="EMBL/GenBank/DDBJ databases">
        <title>Rhizophora mucronata_Transcriptome.</title>
        <authorList>
            <person name="Meera S.P."/>
            <person name="Sreeshan A."/>
            <person name="Augustine A."/>
        </authorList>
    </citation>
    <scope>NUCLEOTIDE SEQUENCE</scope>
    <source>
        <tissue evidence="1">Leaf</tissue>
    </source>
</reference>
<evidence type="ECO:0000313" key="1">
    <source>
        <dbReference type="EMBL" id="MBX31989.1"/>
    </source>
</evidence>
<name>A0A2P2MP46_RHIMU</name>
<organism evidence="1">
    <name type="scientific">Rhizophora mucronata</name>
    <name type="common">Asiatic mangrove</name>
    <dbReference type="NCBI Taxonomy" id="61149"/>
    <lineage>
        <taxon>Eukaryota</taxon>
        <taxon>Viridiplantae</taxon>
        <taxon>Streptophyta</taxon>
        <taxon>Embryophyta</taxon>
        <taxon>Tracheophyta</taxon>
        <taxon>Spermatophyta</taxon>
        <taxon>Magnoliopsida</taxon>
        <taxon>eudicotyledons</taxon>
        <taxon>Gunneridae</taxon>
        <taxon>Pentapetalae</taxon>
        <taxon>rosids</taxon>
        <taxon>fabids</taxon>
        <taxon>Malpighiales</taxon>
        <taxon>Rhizophoraceae</taxon>
        <taxon>Rhizophora</taxon>
    </lineage>
</organism>
<proteinExistence type="predicted"/>
<sequence>MNDDKINVENLGTSGKLFLLGTSFQTKKLMLIFVDVK</sequence>
<dbReference type="AlphaFoldDB" id="A0A2P2MP46"/>
<accession>A0A2P2MP46</accession>
<dbReference type="EMBL" id="GGEC01051505">
    <property type="protein sequence ID" value="MBX31989.1"/>
    <property type="molecule type" value="Transcribed_RNA"/>
</dbReference>
<protein>
    <submittedName>
        <fullName evidence="1">Plant myosin MYS1 family protein</fullName>
    </submittedName>
</protein>